<dbReference type="InterPro" id="IPR005751">
    <property type="entry name" value="ATP-dep_DNA_helicase_PcrA"/>
</dbReference>
<keyword evidence="15" id="KW-1185">Reference proteome</keyword>
<dbReference type="GO" id="GO:0005829">
    <property type="term" value="C:cytosol"/>
    <property type="evidence" value="ECO:0007669"/>
    <property type="project" value="TreeGrafter"/>
</dbReference>
<evidence type="ECO:0000259" key="12">
    <source>
        <dbReference type="PROSITE" id="PS51198"/>
    </source>
</evidence>
<dbReference type="PANTHER" id="PTHR11070:SF2">
    <property type="entry name" value="ATP-DEPENDENT DNA HELICASE SRS2"/>
    <property type="match status" value="1"/>
</dbReference>
<comment type="similarity">
    <text evidence="1 11">Belongs to the helicase family. UvrD subfamily.</text>
</comment>
<keyword evidence="4 10" id="KW-0347">Helicase</keyword>
<evidence type="ECO:0000256" key="5">
    <source>
        <dbReference type="ARBA" id="ARBA00022840"/>
    </source>
</evidence>
<evidence type="ECO:0000259" key="13">
    <source>
        <dbReference type="PROSITE" id="PS51217"/>
    </source>
</evidence>
<comment type="caution">
    <text evidence="14">The sequence shown here is derived from an EMBL/GenBank/DDBJ whole genome shotgun (WGS) entry which is preliminary data.</text>
</comment>
<dbReference type="EMBL" id="JMIR01000031">
    <property type="protein sequence ID" value="KEO81855.1"/>
    <property type="molecule type" value="Genomic_DNA"/>
</dbReference>
<keyword evidence="7" id="KW-0413">Isomerase</keyword>
<proteinExistence type="inferred from homology"/>
<dbReference type="Proteomes" id="UP000027931">
    <property type="component" value="Unassembled WGS sequence"/>
</dbReference>
<reference evidence="14 15" key="1">
    <citation type="journal article" date="2013" name="Int. J. Syst. Evol. Microbiol.">
        <title>Tumebacillus flagellatus sp. nov., an alpha-amylase/pullulanase-producing bacterium isolated from cassava wastewater.</title>
        <authorList>
            <person name="Wang Q."/>
            <person name="Xie N."/>
            <person name="Qin Y."/>
            <person name="Shen N."/>
            <person name="Zhu J."/>
            <person name="Mi H."/>
            <person name="Huang R."/>
        </authorList>
    </citation>
    <scope>NUCLEOTIDE SEQUENCE [LARGE SCALE GENOMIC DNA]</scope>
    <source>
        <strain evidence="14 15">GST4</strain>
    </source>
</reference>
<evidence type="ECO:0000256" key="1">
    <source>
        <dbReference type="ARBA" id="ARBA00009922"/>
    </source>
</evidence>
<dbReference type="RefSeq" id="WP_038091937.1">
    <property type="nucleotide sequence ID" value="NZ_JMIR01000031.1"/>
</dbReference>
<dbReference type="Gene3D" id="1.10.10.160">
    <property type="match status" value="1"/>
</dbReference>
<dbReference type="PROSITE" id="PS51198">
    <property type="entry name" value="UVRD_HELICASE_ATP_BIND"/>
    <property type="match status" value="1"/>
</dbReference>
<evidence type="ECO:0000256" key="11">
    <source>
        <dbReference type="RuleBase" id="RU364053"/>
    </source>
</evidence>
<dbReference type="eggNOG" id="COG0210">
    <property type="taxonomic scope" value="Bacteria"/>
</dbReference>
<name>A0A074LMV6_9BACL</name>
<dbReference type="FunFam" id="1.10.10.160:FF:000001">
    <property type="entry name" value="ATP-dependent DNA helicase"/>
    <property type="match status" value="1"/>
</dbReference>
<dbReference type="PANTHER" id="PTHR11070">
    <property type="entry name" value="UVRD / RECB / PCRA DNA HELICASE FAMILY MEMBER"/>
    <property type="match status" value="1"/>
</dbReference>
<comment type="catalytic activity">
    <reaction evidence="9 11">
        <text>ATP + H2O = ADP + phosphate + H(+)</text>
        <dbReference type="Rhea" id="RHEA:13065"/>
        <dbReference type="ChEBI" id="CHEBI:15377"/>
        <dbReference type="ChEBI" id="CHEBI:15378"/>
        <dbReference type="ChEBI" id="CHEBI:30616"/>
        <dbReference type="ChEBI" id="CHEBI:43474"/>
        <dbReference type="ChEBI" id="CHEBI:456216"/>
        <dbReference type="EC" id="5.6.2.4"/>
    </reaction>
</comment>
<dbReference type="Pfam" id="PF21196">
    <property type="entry name" value="PcrA_UvrD_tudor"/>
    <property type="match status" value="1"/>
</dbReference>
<evidence type="ECO:0000256" key="3">
    <source>
        <dbReference type="ARBA" id="ARBA00022801"/>
    </source>
</evidence>
<evidence type="ECO:0000313" key="15">
    <source>
        <dbReference type="Proteomes" id="UP000027931"/>
    </source>
</evidence>
<protein>
    <recommendedName>
        <fullName evidence="11">ATP-dependent DNA helicase</fullName>
        <ecNumber evidence="11">5.6.2.4</ecNumber>
    </recommendedName>
</protein>
<organism evidence="14 15">
    <name type="scientific">Tumebacillus flagellatus</name>
    <dbReference type="NCBI Taxonomy" id="1157490"/>
    <lineage>
        <taxon>Bacteria</taxon>
        <taxon>Bacillati</taxon>
        <taxon>Bacillota</taxon>
        <taxon>Bacilli</taxon>
        <taxon>Bacillales</taxon>
        <taxon>Alicyclobacillaceae</taxon>
        <taxon>Tumebacillus</taxon>
    </lineage>
</organism>
<evidence type="ECO:0000256" key="10">
    <source>
        <dbReference type="PROSITE-ProRule" id="PRU00560"/>
    </source>
</evidence>
<dbReference type="GO" id="GO:0006260">
    <property type="term" value="P:DNA replication"/>
    <property type="evidence" value="ECO:0007669"/>
    <property type="project" value="InterPro"/>
</dbReference>
<dbReference type="GO" id="GO:0000725">
    <property type="term" value="P:recombinational repair"/>
    <property type="evidence" value="ECO:0007669"/>
    <property type="project" value="TreeGrafter"/>
</dbReference>
<dbReference type="STRING" id="1157490.EL26_18630"/>
<dbReference type="GO" id="GO:0033202">
    <property type="term" value="C:DNA helicase complex"/>
    <property type="evidence" value="ECO:0007669"/>
    <property type="project" value="TreeGrafter"/>
</dbReference>
<gene>
    <name evidence="14" type="ORF">EL26_18630</name>
</gene>
<evidence type="ECO:0000256" key="4">
    <source>
        <dbReference type="ARBA" id="ARBA00022806"/>
    </source>
</evidence>
<evidence type="ECO:0000256" key="8">
    <source>
        <dbReference type="ARBA" id="ARBA00034617"/>
    </source>
</evidence>
<evidence type="ECO:0000313" key="14">
    <source>
        <dbReference type="EMBL" id="KEO81855.1"/>
    </source>
</evidence>
<dbReference type="GO" id="GO:0005524">
    <property type="term" value="F:ATP binding"/>
    <property type="evidence" value="ECO:0007669"/>
    <property type="project" value="UniProtKB-UniRule"/>
</dbReference>
<dbReference type="InterPro" id="IPR014016">
    <property type="entry name" value="UvrD-like_ATP-bd"/>
</dbReference>
<keyword evidence="2 10" id="KW-0547">Nucleotide-binding</keyword>
<dbReference type="GO" id="GO:0009314">
    <property type="term" value="P:response to radiation"/>
    <property type="evidence" value="ECO:0007669"/>
    <property type="project" value="UniProtKB-ARBA"/>
</dbReference>
<feature type="domain" description="UvrD-like helicase C-terminal" evidence="13">
    <location>
        <begin position="294"/>
        <end position="581"/>
    </location>
</feature>
<dbReference type="CDD" id="cd18807">
    <property type="entry name" value="SF1_C_UvrD"/>
    <property type="match status" value="1"/>
</dbReference>
<dbReference type="GO" id="GO:0016887">
    <property type="term" value="F:ATP hydrolysis activity"/>
    <property type="evidence" value="ECO:0007669"/>
    <property type="project" value="RHEA"/>
</dbReference>
<dbReference type="EC" id="5.6.2.4" evidence="11"/>
<keyword evidence="6 11" id="KW-0238">DNA-binding</keyword>
<dbReference type="SUPFAM" id="SSF52540">
    <property type="entry name" value="P-loop containing nucleoside triphosphate hydrolases"/>
    <property type="match status" value="1"/>
</dbReference>
<dbReference type="InterPro" id="IPR027417">
    <property type="entry name" value="P-loop_NTPase"/>
</dbReference>
<sequence length="746" mass="84456">MFSIQNADSILNGLNPQQQEAVKHASGPLLIIAGAGTGKTSVLTRRIAYMISERRIAPWHILAITFTNKAAAEMRERVEGLIGPTAHDVWISTFHSMCVRVLRRDAVKLGYTNSFTILDASDQLTAVKQVLKELNLDPKKFDPRGLLATISNAKNELMTPEAFSKTVRDGDVFGKTAVDVYAAYQRKLKANNSFDFDDLIMKTVYLFEHHEDVLAHYQNRLHYLHVDEYQDTNRAQYKLVQLLAKKLRNICVVGDSDQSIYAWRGADISNILNFEKDYPDATVIKLEQNYRSVGRVLQAANEVIRNNVERKEKNLWSTKDEGEPIRLYKAYDEHTEAQFVIGQAIQHVKQGGKYSDIAVLYRTNAQSRVIEEAIIKSDEHVPYQIFGGLKFYERKEIKDILAYLRLIANQSDDISWERVINVPKRGVGNTSVDKILAYARLQGISAFDACKEIDQIGIKGKGAAAIREFVALIAMFAEQVKYRELTEITNDVLDKTLYRQELEMEKTLEADARLENLDEFLSVTAEFDQKHELTEEDRLVEFLGEVALLADSEQSQNNLEDGAEAGQRESITLMTLHAAKGLEFPVVFLVGLEEGVFPSARAMIEDPTEVEEERRLMYVGITRAEEKLFLSCATSRMQYGQMKMNPPSRFLKEIPPHLLEEVGIRRQPVVPNREKPTTNLGTRIPANFGADMSLTWEIGEKVEHRKWGIGTIVETEKSGNDLELHINFPGQGVKKLLAMFAPITKA</sequence>
<accession>A0A074LMV6</accession>
<dbReference type="Gene3D" id="3.40.50.300">
    <property type="entry name" value="P-loop containing nucleotide triphosphate hydrolases"/>
    <property type="match status" value="2"/>
</dbReference>
<feature type="domain" description="UvrD-like helicase ATP-binding" evidence="12">
    <location>
        <begin position="12"/>
        <end position="293"/>
    </location>
</feature>
<keyword evidence="3 10" id="KW-0378">Hydrolase</keyword>
<dbReference type="CDD" id="cd17932">
    <property type="entry name" value="DEXQc_UvrD"/>
    <property type="match status" value="1"/>
</dbReference>
<dbReference type="InterPro" id="IPR000212">
    <property type="entry name" value="DNA_helicase_UvrD/REP"/>
</dbReference>
<dbReference type="InterPro" id="IPR014017">
    <property type="entry name" value="DNA_helicase_UvrD-like_C"/>
</dbReference>
<comment type="catalytic activity">
    <reaction evidence="8">
        <text>Couples ATP hydrolysis with the unwinding of duplex DNA by translocating in the 3'-5' direction.</text>
        <dbReference type="EC" id="5.6.2.4"/>
    </reaction>
</comment>
<evidence type="ECO:0000256" key="6">
    <source>
        <dbReference type="ARBA" id="ARBA00023125"/>
    </source>
</evidence>
<dbReference type="OrthoDB" id="9810135at2"/>
<dbReference type="GO" id="GO:0043138">
    <property type="term" value="F:3'-5' DNA helicase activity"/>
    <property type="evidence" value="ECO:0007669"/>
    <property type="project" value="UniProtKB-EC"/>
</dbReference>
<dbReference type="PROSITE" id="PS51217">
    <property type="entry name" value="UVRD_HELICASE_CTER"/>
    <property type="match status" value="1"/>
</dbReference>
<evidence type="ECO:0000256" key="9">
    <source>
        <dbReference type="ARBA" id="ARBA00048988"/>
    </source>
</evidence>
<dbReference type="NCBIfam" id="TIGR01073">
    <property type="entry name" value="pcrA"/>
    <property type="match status" value="1"/>
</dbReference>
<evidence type="ECO:0000256" key="7">
    <source>
        <dbReference type="ARBA" id="ARBA00023235"/>
    </source>
</evidence>
<dbReference type="GO" id="GO:0003677">
    <property type="term" value="F:DNA binding"/>
    <property type="evidence" value="ECO:0007669"/>
    <property type="project" value="UniProtKB-KW"/>
</dbReference>
<dbReference type="Gene3D" id="1.10.486.10">
    <property type="entry name" value="PCRA, domain 4"/>
    <property type="match status" value="1"/>
</dbReference>
<evidence type="ECO:0000256" key="2">
    <source>
        <dbReference type="ARBA" id="ARBA00022741"/>
    </source>
</evidence>
<keyword evidence="5 10" id="KW-0067">ATP-binding</keyword>
<dbReference type="FunFam" id="1.10.486.10:FF:000003">
    <property type="entry name" value="ATP-dependent DNA helicase"/>
    <property type="match status" value="1"/>
</dbReference>
<dbReference type="AlphaFoldDB" id="A0A074LMV6"/>
<dbReference type="Pfam" id="PF13361">
    <property type="entry name" value="UvrD_C"/>
    <property type="match status" value="1"/>
</dbReference>
<dbReference type="Pfam" id="PF00580">
    <property type="entry name" value="UvrD-helicase"/>
    <property type="match status" value="1"/>
</dbReference>
<feature type="binding site" evidence="10">
    <location>
        <begin position="33"/>
        <end position="40"/>
    </location>
    <ligand>
        <name>ATP</name>
        <dbReference type="ChEBI" id="CHEBI:30616"/>
    </ligand>
</feature>
<dbReference type="InterPro" id="IPR013986">
    <property type="entry name" value="DExx_box_DNA_helicase_dom_sf"/>
</dbReference>